<protein>
    <submittedName>
        <fullName evidence="6">Aerobic respiration control sensor ArcB-like protein</fullName>
    </submittedName>
</protein>
<keyword evidence="1 3" id="KW-0597">Phosphoprotein</keyword>
<dbReference type="Pfam" id="PF00072">
    <property type="entry name" value="Response_reg"/>
    <property type="match status" value="1"/>
</dbReference>
<proteinExistence type="predicted"/>
<feature type="domain" description="Response regulatory" evidence="5">
    <location>
        <begin position="86"/>
        <end position="163"/>
    </location>
</feature>
<dbReference type="InterPro" id="IPR005467">
    <property type="entry name" value="His_kinase_dom"/>
</dbReference>
<dbReference type="SUPFAM" id="SSF52172">
    <property type="entry name" value="CheY-like"/>
    <property type="match status" value="1"/>
</dbReference>
<evidence type="ECO:0000256" key="2">
    <source>
        <dbReference type="ARBA" id="ARBA00023012"/>
    </source>
</evidence>
<organism evidence="6 7">
    <name type="scientific">Daphnia magna</name>
    <dbReference type="NCBI Taxonomy" id="35525"/>
    <lineage>
        <taxon>Eukaryota</taxon>
        <taxon>Metazoa</taxon>
        <taxon>Ecdysozoa</taxon>
        <taxon>Arthropoda</taxon>
        <taxon>Crustacea</taxon>
        <taxon>Branchiopoda</taxon>
        <taxon>Diplostraca</taxon>
        <taxon>Cladocera</taxon>
        <taxon>Anomopoda</taxon>
        <taxon>Daphniidae</taxon>
        <taxon>Daphnia</taxon>
    </lineage>
</organism>
<keyword evidence="2" id="KW-0902">Two-component regulatory system</keyword>
<dbReference type="SUPFAM" id="SSF55874">
    <property type="entry name" value="ATPase domain of HSP90 chaperone/DNA topoisomerase II/histidine kinase"/>
    <property type="match status" value="1"/>
</dbReference>
<dbReference type="PRINTS" id="PR00344">
    <property type="entry name" value="BCTRLSENSOR"/>
</dbReference>
<dbReference type="GO" id="GO:0000160">
    <property type="term" value="P:phosphorelay signal transduction system"/>
    <property type="evidence" value="ECO:0007669"/>
    <property type="project" value="UniProtKB-KW"/>
</dbReference>
<reference evidence="6 7" key="1">
    <citation type="submission" date="2016-03" db="EMBL/GenBank/DDBJ databases">
        <title>EvidentialGene: Evidence-directed Construction of Genes on Genomes.</title>
        <authorList>
            <person name="Gilbert D.G."/>
            <person name="Choi J.-H."/>
            <person name="Mockaitis K."/>
            <person name="Colbourne J."/>
            <person name="Pfrender M."/>
        </authorList>
    </citation>
    <scope>NUCLEOTIDE SEQUENCE [LARGE SCALE GENOMIC DNA]</scope>
    <source>
        <strain evidence="6 7">Xinb3</strain>
        <tissue evidence="6">Complete organism</tissue>
    </source>
</reference>
<sequence length="163" mass="18364">SEEFIARIFDKFSQEEDTTNRRFEGTGLGMAISNDLVKLMGSELKVLSIKDKGTTIQFELQLPKGNVANLYNAGVEIKKNKLKGTRVLLVEDNEMNRFIARQSLEYAGCTITEAENGQEAIGKLKEYNFDLILMDIQMPIMDGVEASIYIRNKLKLEVPIIAL</sequence>
<evidence type="ECO:0000256" key="1">
    <source>
        <dbReference type="ARBA" id="ARBA00022553"/>
    </source>
</evidence>
<evidence type="ECO:0000259" key="4">
    <source>
        <dbReference type="PROSITE" id="PS50109"/>
    </source>
</evidence>
<evidence type="ECO:0000256" key="3">
    <source>
        <dbReference type="PROSITE-ProRule" id="PRU00169"/>
    </source>
</evidence>
<gene>
    <name evidence="6" type="ORF">APZ42_002109</name>
</gene>
<dbReference type="STRING" id="35525.A0A164II26"/>
<dbReference type="InterPro" id="IPR011006">
    <property type="entry name" value="CheY-like_superfamily"/>
</dbReference>
<evidence type="ECO:0000259" key="5">
    <source>
        <dbReference type="PROSITE" id="PS50110"/>
    </source>
</evidence>
<dbReference type="AlphaFoldDB" id="A0A164II26"/>
<feature type="domain" description="Histidine kinase" evidence="4">
    <location>
        <begin position="1"/>
        <end position="64"/>
    </location>
</feature>
<keyword evidence="7" id="KW-1185">Reference proteome</keyword>
<dbReference type="Pfam" id="PF02518">
    <property type="entry name" value="HATPase_c"/>
    <property type="match status" value="1"/>
</dbReference>
<dbReference type="InterPro" id="IPR003594">
    <property type="entry name" value="HATPase_dom"/>
</dbReference>
<dbReference type="PROSITE" id="PS50109">
    <property type="entry name" value="HIS_KIN"/>
    <property type="match status" value="1"/>
</dbReference>
<dbReference type="InterPro" id="IPR004358">
    <property type="entry name" value="Sig_transdc_His_kin-like_C"/>
</dbReference>
<feature type="non-terminal residue" evidence="6">
    <location>
        <position position="1"/>
    </location>
</feature>
<evidence type="ECO:0000313" key="6">
    <source>
        <dbReference type="EMBL" id="KZS01283.1"/>
    </source>
</evidence>
<dbReference type="Gene3D" id="3.40.50.2300">
    <property type="match status" value="1"/>
</dbReference>
<dbReference type="InterPro" id="IPR036890">
    <property type="entry name" value="HATPase_C_sf"/>
</dbReference>
<dbReference type="Proteomes" id="UP000076858">
    <property type="component" value="Unassembled WGS sequence"/>
</dbReference>
<dbReference type="PROSITE" id="PS50110">
    <property type="entry name" value="RESPONSE_REGULATORY"/>
    <property type="match status" value="1"/>
</dbReference>
<feature type="non-terminal residue" evidence="6">
    <location>
        <position position="163"/>
    </location>
</feature>
<accession>A0A164II26</accession>
<comment type="caution">
    <text evidence="6">The sequence shown here is derived from an EMBL/GenBank/DDBJ whole genome shotgun (WGS) entry which is preliminary data.</text>
</comment>
<evidence type="ECO:0000313" key="7">
    <source>
        <dbReference type="Proteomes" id="UP000076858"/>
    </source>
</evidence>
<dbReference type="PANTHER" id="PTHR45339:SF1">
    <property type="entry name" value="HYBRID SIGNAL TRANSDUCTION HISTIDINE KINASE J"/>
    <property type="match status" value="1"/>
</dbReference>
<dbReference type="PANTHER" id="PTHR45339">
    <property type="entry name" value="HYBRID SIGNAL TRANSDUCTION HISTIDINE KINASE J"/>
    <property type="match status" value="1"/>
</dbReference>
<name>A0A164II26_9CRUS</name>
<dbReference type="EMBL" id="LRGB01007203">
    <property type="protein sequence ID" value="KZS01283.1"/>
    <property type="molecule type" value="Genomic_DNA"/>
</dbReference>
<dbReference type="Gene3D" id="3.30.565.10">
    <property type="entry name" value="Histidine kinase-like ATPase, C-terminal domain"/>
    <property type="match status" value="1"/>
</dbReference>
<dbReference type="SMART" id="SM00448">
    <property type="entry name" value="REC"/>
    <property type="match status" value="1"/>
</dbReference>
<dbReference type="InterPro" id="IPR001789">
    <property type="entry name" value="Sig_transdc_resp-reg_receiver"/>
</dbReference>
<dbReference type="CDD" id="cd17546">
    <property type="entry name" value="REC_hyHK_CKI1_RcsC-like"/>
    <property type="match status" value="1"/>
</dbReference>
<dbReference type="GO" id="GO:0016772">
    <property type="term" value="F:transferase activity, transferring phosphorus-containing groups"/>
    <property type="evidence" value="ECO:0007669"/>
    <property type="project" value="InterPro"/>
</dbReference>
<feature type="modified residue" description="4-aspartylphosphate" evidence="3">
    <location>
        <position position="135"/>
    </location>
</feature>